<feature type="domain" description="HTH cro/C1-type" evidence="1">
    <location>
        <begin position="19"/>
        <end position="75"/>
    </location>
</feature>
<dbReference type="InterPro" id="IPR001387">
    <property type="entry name" value="Cro/C1-type_HTH"/>
</dbReference>
<dbReference type="RefSeq" id="WP_179809279.1">
    <property type="nucleotide sequence ID" value="NZ_JACCHL010000001.1"/>
</dbReference>
<dbReference type="AlphaFoldDB" id="A0A7Y9X970"/>
<dbReference type="GO" id="GO:0003677">
    <property type="term" value="F:DNA binding"/>
    <property type="evidence" value="ECO:0007669"/>
    <property type="project" value="InterPro"/>
</dbReference>
<comment type="caution">
    <text evidence="2">The sequence shown here is derived from an EMBL/GenBank/DDBJ whole genome shotgun (WGS) entry which is preliminary data.</text>
</comment>
<dbReference type="InterPro" id="IPR043917">
    <property type="entry name" value="DUF5753"/>
</dbReference>
<protein>
    <submittedName>
        <fullName evidence="2">Transcriptional regulator with XRE-family HTH domain</fullName>
    </submittedName>
</protein>
<dbReference type="Proteomes" id="UP000584931">
    <property type="component" value="Unassembled WGS sequence"/>
</dbReference>
<sequence length="285" mass="31769">MTLEPDRAQQPRSELAEALRTLRRASGLTGARLAARVGMSQAKISKIENGRVLPSALDVERILDALGVQPQDEEVTRLLELTRVANTDYQGFRAALQRGLGETQRDLAAIEASAATIRYFLPCMITGLLQTPDYARQTLSHPLVNRGAGWETALARRLERQAVLYEEGKRFVFVLTEAALRWPLCRPQAMAVQMDRIASLSELPSVDIRVVPADPPVPSGPLNGFTVYDDRLVTVEVFTGKLALRDPKDISYSMEIFAFFHERALAGENARSFLCELAQEYRNRT</sequence>
<dbReference type="SUPFAM" id="SSF47413">
    <property type="entry name" value="lambda repressor-like DNA-binding domains"/>
    <property type="match status" value="1"/>
</dbReference>
<dbReference type="InterPro" id="IPR010982">
    <property type="entry name" value="Lambda_DNA-bd_dom_sf"/>
</dbReference>
<evidence type="ECO:0000259" key="1">
    <source>
        <dbReference type="PROSITE" id="PS50943"/>
    </source>
</evidence>
<dbReference type="Pfam" id="PF19054">
    <property type="entry name" value="DUF5753"/>
    <property type="match status" value="1"/>
</dbReference>
<gene>
    <name evidence="2" type="ORF">HNR06_000942</name>
</gene>
<dbReference type="Pfam" id="PF13560">
    <property type="entry name" value="HTH_31"/>
    <property type="match status" value="1"/>
</dbReference>
<reference evidence="2 3" key="1">
    <citation type="submission" date="2020-07" db="EMBL/GenBank/DDBJ databases">
        <title>Sequencing the genomes of 1000 actinobacteria strains.</title>
        <authorList>
            <person name="Klenk H.-P."/>
        </authorList>
    </citation>
    <scope>NUCLEOTIDE SEQUENCE [LARGE SCALE GENOMIC DNA]</scope>
    <source>
        <strain evidence="2 3">DSM 45278</strain>
    </source>
</reference>
<name>A0A7Y9X970_9ACTN</name>
<proteinExistence type="predicted"/>
<evidence type="ECO:0000313" key="2">
    <source>
        <dbReference type="EMBL" id="NYH51353.1"/>
    </source>
</evidence>
<dbReference type="Gene3D" id="1.10.260.40">
    <property type="entry name" value="lambda repressor-like DNA-binding domains"/>
    <property type="match status" value="1"/>
</dbReference>
<dbReference type="EMBL" id="JACCHL010000001">
    <property type="protein sequence ID" value="NYH51353.1"/>
    <property type="molecule type" value="Genomic_DNA"/>
</dbReference>
<organism evidence="2 3">
    <name type="scientific">Nocardiopsis sinuspersici</name>
    <dbReference type="NCBI Taxonomy" id="501010"/>
    <lineage>
        <taxon>Bacteria</taxon>
        <taxon>Bacillati</taxon>
        <taxon>Actinomycetota</taxon>
        <taxon>Actinomycetes</taxon>
        <taxon>Streptosporangiales</taxon>
        <taxon>Nocardiopsidaceae</taxon>
        <taxon>Nocardiopsis</taxon>
    </lineage>
</organism>
<dbReference type="SMART" id="SM00530">
    <property type="entry name" value="HTH_XRE"/>
    <property type="match status" value="1"/>
</dbReference>
<evidence type="ECO:0000313" key="3">
    <source>
        <dbReference type="Proteomes" id="UP000584931"/>
    </source>
</evidence>
<accession>A0A7Y9X970</accession>
<dbReference type="CDD" id="cd00093">
    <property type="entry name" value="HTH_XRE"/>
    <property type="match status" value="1"/>
</dbReference>
<dbReference type="PROSITE" id="PS50943">
    <property type="entry name" value="HTH_CROC1"/>
    <property type="match status" value="1"/>
</dbReference>